<sequence length="361" mass="39348">MLLTALVVACLGMFLVVAFTHLFSRQNSLAVVFVLALSLIALASPSPAWDARSIWLFHGKRIFYDASLYAQLDNYAIWSHNDYPSFVPALMASVAHVFGYWNDVFPKVVVPLAMLPALLVILPRIPRLEWRMVFLVVLVALGGNHLVDGYVDALLALSFVATFLLVNEIMAADRPGFGQYLQLTLTAAILALVKNEGAALLLCATLAGLVGTLVRRRGVKLGMVVCLATALLPLLAWKLSVSHAGLSNDLAGSDLMGQISGRLRSVHSYSLLIESLLLRLPSMILLPPLLVIAFAARRNSISLYVLPACGTYVAVLFAVYMSTPNDFAWHLSTSADRTLLPVWLLATCALLVDLTPKHERE</sequence>
<feature type="transmembrane region" description="Helical" evidence="1">
    <location>
        <begin position="30"/>
        <end position="49"/>
    </location>
</feature>
<evidence type="ECO:0000313" key="3">
    <source>
        <dbReference type="Proteomes" id="UP000198157"/>
    </source>
</evidence>
<dbReference type="Proteomes" id="UP000198157">
    <property type="component" value="Unassembled WGS sequence"/>
</dbReference>
<name>A0A246HSE3_STEMA</name>
<protein>
    <recommendedName>
        <fullName evidence="4">Transmembrane protein</fullName>
    </recommendedName>
</protein>
<dbReference type="EMBL" id="NIVS01000001">
    <property type="protein sequence ID" value="OWQ57483.1"/>
    <property type="molecule type" value="Genomic_DNA"/>
</dbReference>
<reference evidence="2 3" key="1">
    <citation type="submission" date="2017-06" db="EMBL/GenBank/DDBJ databases">
        <authorList>
            <person name="Kim H.J."/>
            <person name="Triplett B.A."/>
        </authorList>
    </citation>
    <scope>NUCLEOTIDE SEQUENCE [LARGE SCALE GENOMIC DNA]</scope>
    <source>
        <strain evidence="2 3">13146</strain>
    </source>
</reference>
<gene>
    <name evidence="2" type="ORF">CEE60_00200</name>
</gene>
<feature type="transmembrane region" description="Helical" evidence="1">
    <location>
        <begin position="276"/>
        <end position="296"/>
    </location>
</feature>
<feature type="transmembrane region" description="Helical" evidence="1">
    <location>
        <begin position="6"/>
        <end position="23"/>
    </location>
</feature>
<feature type="transmembrane region" description="Helical" evidence="1">
    <location>
        <begin position="153"/>
        <end position="170"/>
    </location>
</feature>
<feature type="transmembrane region" description="Helical" evidence="1">
    <location>
        <begin position="130"/>
        <end position="147"/>
    </location>
</feature>
<keyword evidence="1" id="KW-0812">Transmembrane</keyword>
<feature type="transmembrane region" description="Helical" evidence="1">
    <location>
        <begin position="221"/>
        <end position="240"/>
    </location>
</feature>
<feature type="transmembrane region" description="Helical" evidence="1">
    <location>
        <begin position="340"/>
        <end position="356"/>
    </location>
</feature>
<comment type="caution">
    <text evidence="2">The sequence shown here is derived from an EMBL/GenBank/DDBJ whole genome shotgun (WGS) entry which is preliminary data.</text>
</comment>
<evidence type="ECO:0000313" key="2">
    <source>
        <dbReference type="EMBL" id="OWQ57483.1"/>
    </source>
</evidence>
<feature type="transmembrane region" description="Helical" evidence="1">
    <location>
        <begin position="303"/>
        <end position="320"/>
    </location>
</feature>
<keyword evidence="1" id="KW-0472">Membrane</keyword>
<keyword evidence="1" id="KW-1133">Transmembrane helix</keyword>
<dbReference type="AlphaFoldDB" id="A0A246HSE3"/>
<evidence type="ECO:0008006" key="4">
    <source>
        <dbReference type="Google" id="ProtNLM"/>
    </source>
</evidence>
<organism evidence="2 3">
    <name type="scientific">Stenotrophomonas maltophilia</name>
    <name type="common">Pseudomonas maltophilia</name>
    <name type="synonym">Xanthomonas maltophilia</name>
    <dbReference type="NCBI Taxonomy" id="40324"/>
    <lineage>
        <taxon>Bacteria</taxon>
        <taxon>Pseudomonadati</taxon>
        <taxon>Pseudomonadota</taxon>
        <taxon>Gammaproteobacteria</taxon>
        <taxon>Lysobacterales</taxon>
        <taxon>Lysobacteraceae</taxon>
        <taxon>Stenotrophomonas</taxon>
        <taxon>Stenotrophomonas maltophilia group</taxon>
    </lineage>
</organism>
<feature type="transmembrane region" description="Helical" evidence="1">
    <location>
        <begin position="104"/>
        <end position="123"/>
    </location>
</feature>
<proteinExistence type="predicted"/>
<accession>A0A246HSE3</accession>
<evidence type="ECO:0000256" key="1">
    <source>
        <dbReference type="SAM" id="Phobius"/>
    </source>
</evidence>